<organism evidence="1 2">
    <name type="scientific">Brevundimonas vesicularis</name>
    <name type="common">Pseudomonas vesicularis</name>
    <dbReference type="NCBI Taxonomy" id="41276"/>
    <lineage>
        <taxon>Bacteria</taxon>
        <taxon>Pseudomonadati</taxon>
        <taxon>Pseudomonadota</taxon>
        <taxon>Alphaproteobacteria</taxon>
        <taxon>Caulobacterales</taxon>
        <taxon>Caulobacteraceae</taxon>
        <taxon>Brevundimonas</taxon>
    </lineage>
</organism>
<reference evidence="1 2" key="1">
    <citation type="submission" date="2020-08" db="EMBL/GenBank/DDBJ databases">
        <title>Functional genomics of gut bacteria from endangered species of beetles.</title>
        <authorList>
            <person name="Carlos-Shanley C."/>
        </authorList>
    </citation>
    <scope>NUCLEOTIDE SEQUENCE [LARGE SCALE GENOMIC DNA]</scope>
    <source>
        <strain evidence="1 2">S00192</strain>
    </source>
</reference>
<dbReference type="EMBL" id="JACHLJ010000002">
    <property type="protein sequence ID" value="MBB5772097.1"/>
    <property type="molecule type" value="Genomic_DNA"/>
</dbReference>
<evidence type="ECO:0000313" key="1">
    <source>
        <dbReference type="EMBL" id="MBB5772097.1"/>
    </source>
</evidence>
<dbReference type="AlphaFoldDB" id="A0A7W9FV11"/>
<comment type="caution">
    <text evidence="1">The sequence shown here is derived from an EMBL/GenBank/DDBJ whole genome shotgun (WGS) entry which is preliminary data.</text>
</comment>
<proteinExistence type="predicted"/>
<gene>
    <name evidence="1" type="ORF">HNP47_002101</name>
</gene>
<dbReference type="RefSeq" id="WP_184279500.1">
    <property type="nucleotide sequence ID" value="NZ_JACHLJ010000002.1"/>
</dbReference>
<name>A0A7W9FV11_BREVE</name>
<protein>
    <recommendedName>
        <fullName evidence="3">DUF4393 domain-containing protein</fullName>
    </recommendedName>
</protein>
<sequence length="238" mass="25410">MTHKAVPPMPTRDGGEFGYSVMKVALGAIPMAGGAAQELLEKAVGDPLRRRQEAWTAELGMALNLLIEQVEGVTPESLAEDPIFVSAAARATQEAVLSHGERKREALRNTVLNIAAGVRLDEILSGAFMDYIARFSEGHLKLLALMRNPMADAAYAREASSVYMGSVHGVIVKSHPDLAAQPELLDRLNSDLEREGLISGGLKAMMTGNGVQSSRTTAIGNAFLDFITAPVELQTPTS</sequence>
<accession>A0A7W9FV11</accession>
<evidence type="ECO:0000313" key="2">
    <source>
        <dbReference type="Proteomes" id="UP000556201"/>
    </source>
</evidence>
<dbReference type="Proteomes" id="UP000556201">
    <property type="component" value="Unassembled WGS sequence"/>
</dbReference>
<evidence type="ECO:0008006" key="3">
    <source>
        <dbReference type="Google" id="ProtNLM"/>
    </source>
</evidence>